<evidence type="ECO:0000259" key="2">
    <source>
        <dbReference type="Pfam" id="PF04230"/>
    </source>
</evidence>
<comment type="caution">
    <text evidence="3">The sequence shown here is derived from an EMBL/GenBank/DDBJ whole genome shotgun (WGS) entry which is preliminary data.</text>
</comment>
<protein>
    <submittedName>
        <fullName evidence="3">Polysaccharide pyruvyl transferase family protein</fullName>
    </submittedName>
</protein>
<gene>
    <name evidence="3" type="ORF">KK103_03675</name>
</gene>
<proteinExistence type="predicted"/>
<evidence type="ECO:0000313" key="4">
    <source>
        <dbReference type="Proteomes" id="UP000709437"/>
    </source>
</evidence>
<dbReference type="SUPFAM" id="SSF53756">
    <property type="entry name" value="UDP-Glycosyltransferase/glycogen phosphorylase"/>
    <property type="match status" value="1"/>
</dbReference>
<reference evidence="3" key="1">
    <citation type="submission" date="2021-05" db="EMBL/GenBank/DDBJ databases">
        <title>Whole genome sequence of Curtobacterium flaccumfaciens pv. flaccumfaciens strain CFBP 3417.</title>
        <authorList>
            <person name="Osdaghi E."/>
            <person name="Taghouti G."/>
            <person name="Portier P."/>
            <person name="Fazliarab A."/>
            <person name="Taghavi S.M."/>
            <person name="Briand M."/>
            <person name="Le-Saux M."/>
            <person name="Jacques M.-A."/>
        </authorList>
    </citation>
    <scope>NUCLEOTIDE SEQUENCE</scope>
    <source>
        <strain evidence="3">CFBP 3417</strain>
    </source>
</reference>
<evidence type="ECO:0000313" key="3">
    <source>
        <dbReference type="EMBL" id="MBT1540848.1"/>
    </source>
</evidence>
<evidence type="ECO:0000256" key="1">
    <source>
        <dbReference type="SAM" id="Coils"/>
    </source>
</evidence>
<dbReference type="EMBL" id="JAHEWX010000003">
    <property type="protein sequence ID" value="MBT1540848.1"/>
    <property type="molecule type" value="Genomic_DNA"/>
</dbReference>
<dbReference type="AlphaFoldDB" id="A0A9Q2ZNB5"/>
<organism evidence="3 4">
    <name type="scientific">Curtobacterium flaccumfaciens pv. flaccumfaciens</name>
    <dbReference type="NCBI Taxonomy" id="138532"/>
    <lineage>
        <taxon>Bacteria</taxon>
        <taxon>Bacillati</taxon>
        <taxon>Actinomycetota</taxon>
        <taxon>Actinomycetes</taxon>
        <taxon>Micrococcales</taxon>
        <taxon>Microbacteriaceae</taxon>
        <taxon>Curtobacterium</taxon>
    </lineage>
</organism>
<dbReference type="GO" id="GO:0016740">
    <property type="term" value="F:transferase activity"/>
    <property type="evidence" value="ECO:0007669"/>
    <property type="project" value="UniProtKB-KW"/>
</dbReference>
<dbReference type="InterPro" id="IPR007345">
    <property type="entry name" value="Polysacch_pyruvyl_Trfase"/>
</dbReference>
<dbReference type="RefSeq" id="WP_214562264.1">
    <property type="nucleotide sequence ID" value="NZ_JAHEWX010000003.1"/>
</dbReference>
<feature type="coiled-coil region" evidence="1">
    <location>
        <begin position="309"/>
        <end position="336"/>
    </location>
</feature>
<dbReference type="PANTHER" id="PTHR36836:SF1">
    <property type="entry name" value="COLANIC ACID BIOSYNTHESIS PROTEIN WCAK"/>
    <property type="match status" value="1"/>
</dbReference>
<dbReference type="Pfam" id="PF04230">
    <property type="entry name" value="PS_pyruv_trans"/>
    <property type="match status" value="1"/>
</dbReference>
<dbReference type="Proteomes" id="UP000709437">
    <property type="component" value="Unassembled WGS sequence"/>
</dbReference>
<keyword evidence="1" id="KW-0175">Coiled coil</keyword>
<dbReference type="PANTHER" id="PTHR36836">
    <property type="entry name" value="COLANIC ACID BIOSYNTHESIS PROTEIN WCAK"/>
    <property type="match status" value="1"/>
</dbReference>
<feature type="domain" description="Polysaccharide pyruvyl transferase" evidence="2">
    <location>
        <begin position="19"/>
        <end position="279"/>
    </location>
</feature>
<accession>A0A9Q2ZNB5</accession>
<name>A0A9Q2ZNB5_9MICO</name>
<sequence length="358" mass="38199">MKPPTRRSLVYLGWQGNANFGDDLLYETWRAALDDPLTVQAPLNARDYLRTAPRFGVDRLRTLGTERVVLLGGGTSVGFASWAEHARLAIRNFGADGLIGVGLGAASASDTYSLAQQRQRWEAWRTLQRLHIAGVRGPLTQDEVSAHLMPVDISGDPALLYPLVRHVPRPTRAAPRIGVSLGSDPHSRFDVATVAAAVDEHARDTGATEVVAFALSAADQDAARQLAGRLTTASVVHASTDVAATMAAIGGCDLVVSERLHGAVAAVSLGIATVPLSYASKCDDFWSSVTGRAAPVTVGHSAHDLVDAMRAAEQERAGIAERVRELQDRLQRIRGELLAWKSGTRSTSDLLTTSTVSM</sequence>
<keyword evidence="3" id="KW-0808">Transferase</keyword>